<accession>A0A0A8ZLG6</accession>
<evidence type="ECO:0000313" key="2">
    <source>
        <dbReference type="EMBL" id="JAD40264.1"/>
    </source>
</evidence>
<dbReference type="AlphaFoldDB" id="A0A0A8ZLG6"/>
<name>A0A0A8ZLG6_ARUDO</name>
<feature type="compositionally biased region" description="Polar residues" evidence="1">
    <location>
        <begin position="8"/>
        <end position="21"/>
    </location>
</feature>
<dbReference type="EMBL" id="GBRH01257631">
    <property type="protein sequence ID" value="JAD40264.1"/>
    <property type="molecule type" value="Transcribed_RNA"/>
</dbReference>
<protein>
    <submittedName>
        <fullName evidence="2">Uncharacterized protein</fullName>
    </submittedName>
</protein>
<reference evidence="2" key="1">
    <citation type="submission" date="2014-09" db="EMBL/GenBank/DDBJ databases">
        <authorList>
            <person name="Magalhaes I.L.F."/>
            <person name="Oliveira U."/>
            <person name="Santos F.R."/>
            <person name="Vidigal T.H.D.A."/>
            <person name="Brescovit A.D."/>
            <person name="Santos A.J."/>
        </authorList>
    </citation>
    <scope>NUCLEOTIDE SEQUENCE</scope>
    <source>
        <tissue evidence="2">Shoot tissue taken approximately 20 cm above the soil surface</tissue>
    </source>
</reference>
<reference evidence="2" key="2">
    <citation type="journal article" date="2015" name="Data Brief">
        <title>Shoot transcriptome of the giant reed, Arundo donax.</title>
        <authorList>
            <person name="Barrero R.A."/>
            <person name="Guerrero F.D."/>
            <person name="Moolhuijzen P."/>
            <person name="Goolsby J.A."/>
            <person name="Tidwell J."/>
            <person name="Bellgard S.E."/>
            <person name="Bellgard M.I."/>
        </authorList>
    </citation>
    <scope>NUCLEOTIDE SEQUENCE</scope>
    <source>
        <tissue evidence="2">Shoot tissue taken approximately 20 cm above the soil surface</tissue>
    </source>
</reference>
<sequence>MKPGNSAPRLSNSTNALIFSK</sequence>
<feature type="region of interest" description="Disordered" evidence="1">
    <location>
        <begin position="1"/>
        <end position="21"/>
    </location>
</feature>
<organism evidence="2">
    <name type="scientific">Arundo donax</name>
    <name type="common">Giant reed</name>
    <name type="synonym">Donax arundinaceus</name>
    <dbReference type="NCBI Taxonomy" id="35708"/>
    <lineage>
        <taxon>Eukaryota</taxon>
        <taxon>Viridiplantae</taxon>
        <taxon>Streptophyta</taxon>
        <taxon>Embryophyta</taxon>
        <taxon>Tracheophyta</taxon>
        <taxon>Spermatophyta</taxon>
        <taxon>Magnoliopsida</taxon>
        <taxon>Liliopsida</taxon>
        <taxon>Poales</taxon>
        <taxon>Poaceae</taxon>
        <taxon>PACMAD clade</taxon>
        <taxon>Arundinoideae</taxon>
        <taxon>Arundineae</taxon>
        <taxon>Arundo</taxon>
    </lineage>
</organism>
<evidence type="ECO:0000256" key="1">
    <source>
        <dbReference type="SAM" id="MobiDB-lite"/>
    </source>
</evidence>
<proteinExistence type="predicted"/>